<comment type="similarity">
    <text evidence="2">Belongs to the carbon-nitrogen hydrolase superfamily. Aliphatic amidase family.</text>
</comment>
<dbReference type="InterPro" id="IPR050345">
    <property type="entry name" value="Aliph_Amidase/BUP"/>
</dbReference>
<dbReference type="InterPro" id="IPR003010">
    <property type="entry name" value="C-N_Hydrolase"/>
</dbReference>
<feature type="domain" description="CN hydrolase" evidence="3">
    <location>
        <begin position="14"/>
        <end position="260"/>
    </location>
</feature>
<evidence type="ECO:0000256" key="1">
    <source>
        <dbReference type="ARBA" id="ARBA00022801"/>
    </source>
</evidence>
<comment type="catalytic activity">
    <reaction evidence="2">
        <text>formamide + H2O = formate + NH4(+)</text>
        <dbReference type="Rhea" id="RHEA:21948"/>
        <dbReference type="ChEBI" id="CHEBI:15377"/>
        <dbReference type="ChEBI" id="CHEBI:15740"/>
        <dbReference type="ChEBI" id="CHEBI:16397"/>
        <dbReference type="ChEBI" id="CHEBI:28938"/>
        <dbReference type="EC" id="3.5.1.49"/>
    </reaction>
</comment>
<dbReference type="EMBL" id="CYZA01000011">
    <property type="protein sequence ID" value="CUO14684.1"/>
    <property type="molecule type" value="Genomic_DNA"/>
</dbReference>
<dbReference type="RefSeq" id="WP_055053642.1">
    <property type="nucleotide sequence ID" value="NZ_CYZA01000011.1"/>
</dbReference>
<evidence type="ECO:0000259" key="3">
    <source>
        <dbReference type="PROSITE" id="PS50263"/>
    </source>
</evidence>
<gene>
    <name evidence="2 4" type="primary">amiF</name>
    <name evidence="4" type="ORF">ERS852395_02187</name>
    <name evidence="5" type="ORF">ERS852569_03708</name>
</gene>
<dbReference type="EC" id="3.5.1.49" evidence="2"/>
<proteinExistence type="inferred from homology"/>
<name>A0A174CNH7_9FIRM</name>
<dbReference type="PANTHER" id="PTHR43674:SF15">
    <property type="entry name" value="FORMAMIDASE"/>
    <property type="match status" value="1"/>
</dbReference>
<dbReference type="Proteomes" id="UP000095447">
    <property type="component" value="Unassembled WGS sequence"/>
</dbReference>
<evidence type="ECO:0000313" key="4">
    <source>
        <dbReference type="EMBL" id="CUO14684.1"/>
    </source>
</evidence>
<feature type="active site" description="Proton donor" evidence="2">
    <location>
        <position position="133"/>
    </location>
</feature>
<protein>
    <recommendedName>
        <fullName evidence="2">Formamidase</fullName>
        <ecNumber evidence="2">3.5.1.49</ecNumber>
    </recommendedName>
    <alternativeName>
        <fullName evidence="2">Formamide amidohydrolase</fullName>
    </alternativeName>
</protein>
<organism evidence="4 6">
    <name type="scientific">Blautia obeum</name>
    <dbReference type="NCBI Taxonomy" id="40520"/>
    <lineage>
        <taxon>Bacteria</taxon>
        <taxon>Bacillati</taxon>
        <taxon>Bacillota</taxon>
        <taxon>Clostridia</taxon>
        <taxon>Lachnospirales</taxon>
        <taxon>Lachnospiraceae</taxon>
        <taxon>Blautia</taxon>
    </lineage>
</organism>
<dbReference type="GO" id="GO:0033388">
    <property type="term" value="P:putrescine biosynthetic process from arginine"/>
    <property type="evidence" value="ECO:0007669"/>
    <property type="project" value="TreeGrafter"/>
</dbReference>
<dbReference type="AlphaFoldDB" id="A0A174CNH7"/>
<comment type="function">
    <text evidence="2">Is an aliphatic amidase with a restricted substrate specificity, as it only hydrolyzes formamide.</text>
</comment>
<evidence type="ECO:0000313" key="7">
    <source>
        <dbReference type="Proteomes" id="UP000095762"/>
    </source>
</evidence>
<dbReference type="Proteomes" id="UP000095762">
    <property type="component" value="Unassembled WGS sequence"/>
</dbReference>
<dbReference type="InterPro" id="IPR022843">
    <property type="entry name" value="Formamidase"/>
</dbReference>
<evidence type="ECO:0000313" key="5">
    <source>
        <dbReference type="EMBL" id="CUQ40602.1"/>
    </source>
</evidence>
<evidence type="ECO:0000256" key="2">
    <source>
        <dbReference type="HAMAP-Rule" id="MF_01243"/>
    </source>
</evidence>
<accession>A0A174CNH7</accession>
<dbReference type="Pfam" id="PF00795">
    <property type="entry name" value="CN_hydrolase"/>
    <property type="match status" value="1"/>
</dbReference>
<feature type="active site" description="Nucleophile" evidence="2">
    <location>
        <position position="166"/>
    </location>
</feature>
<sequence length="355" mass="39537">MGSIGSINKPSKGFLVAAIQMPVPIINSRADIDKQVKEIVRTLHATKAGYPGAELIIFPEYSTQGLNTSKWLTEEFLCDIPGAETEAFAKACKEEKVFGVFSIMERNPDPTKNPYNTAIIINPDGEICLKYRKLFPWNPVEPWYPGDLGMPVCEGPGGSKLAVCICHDGMIPELAREAAYKGCNVYIRISGYSTQVNDQWILTNRSNAWQNLMYTVSVNLAGYDGVFYYFGEGQITNYDGTVLVQGQRNPYEIVTGEIHPELADQARKEWGLENNIYNLGHRGYVAKPGGESDSGLTYIKDLAEGKYHLPWEDDMDIKDGTIYGYPTTGGRFGTEPSPDPYGIHEYKGIDYHTKK</sequence>
<reference evidence="6 7" key="1">
    <citation type="submission" date="2015-09" db="EMBL/GenBank/DDBJ databases">
        <authorList>
            <consortium name="Pathogen Informatics"/>
        </authorList>
    </citation>
    <scope>NUCLEOTIDE SEQUENCE [LARGE SCALE GENOMIC DNA]</scope>
    <source>
        <strain evidence="4 6">2789STDY5608838</strain>
        <strain evidence="5 7">2789STDY5834957</strain>
    </source>
</reference>
<evidence type="ECO:0000313" key="6">
    <source>
        <dbReference type="Proteomes" id="UP000095447"/>
    </source>
</evidence>
<dbReference type="PANTHER" id="PTHR43674">
    <property type="entry name" value="NITRILASE C965.09-RELATED"/>
    <property type="match status" value="1"/>
</dbReference>
<dbReference type="EMBL" id="CZBP01000046">
    <property type="protein sequence ID" value="CUQ40602.1"/>
    <property type="molecule type" value="Genomic_DNA"/>
</dbReference>
<dbReference type="InterPro" id="IPR036526">
    <property type="entry name" value="C-N_Hydrolase_sf"/>
</dbReference>
<dbReference type="NCBIfam" id="NF009803">
    <property type="entry name" value="PRK13287.1"/>
    <property type="match status" value="1"/>
</dbReference>
<dbReference type="GO" id="GO:0004328">
    <property type="term" value="F:formamidase activity"/>
    <property type="evidence" value="ECO:0007669"/>
    <property type="project" value="UniProtKB-UniRule"/>
</dbReference>
<feature type="active site" description="Proton acceptor" evidence="2">
    <location>
        <position position="60"/>
    </location>
</feature>
<keyword evidence="1 2" id="KW-0378">Hydrolase</keyword>
<dbReference type="SUPFAM" id="SSF56317">
    <property type="entry name" value="Carbon-nitrogen hydrolase"/>
    <property type="match status" value="1"/>
</dbReference>
<dbReference type="HAMAP" id="MF_01243">
    <property type="entry name" value="Formamidase"/>
    <property type="match status" value="1"/>
</dbReference>
<dbReference type="Gene3D" id="3.60.110.10">
    <property type="entry name" value="Carbon-nitrogen hydrolase"/>
    <property type="match status" value="1"/>
</dbReference>
<dbReference type="GO" id="GO:0050126">
    <property type="term" value="F:N-carbamoylputrescine amidase activity"/>
    <property type="evidence" value="ECO:0007669"/>
    <property type="project" value="TreeGrafter"/>
</dbReference>
<dbReference type="PROSITE" id="PS50263">
    <property type="entry name" value="CN_HYDROLASE"/>
    <property type="match status" value="1"/>
</dbReference>
<dbReference type="CDD" id="cd07565">
    <property type="entry name" value="aliphatic_amidase"/>
    <property type="match status" value="1"/>
</dbReference>